<dbReference type="PANTHER" id="PTHR37981:SF1">
    <property type="entry name" value="SGNH HYDROLASE-TYPE ESTERASE DOMAIN-CONTAINING PROTEIN"/>
    <property type="match status" value="1"/>
</dbReference>
<dbReference type="Pfam" id="PF13517">
    <property type="entry name" value="FG-GAP_3"/>
    <property type="match status" value="5"/>
</dbReference>
<dbReference type="Gene3D" id="2.130.10.130">
    <property type="entry name" value="Integrin alpha, N-terminal"/>
    <property type="match status" value="2"/>
</dbReference>
<dbReference type="Pfam" id="PF13472">
    <property type="entry name" value="Lipase_GDSL_2"/>
    <property type="match status" value="1"/>
</dbReference>
<dbReference type="InterPro" id="IPR013830">
    <property type="entry name" value="SGNH_hydro"/>
</dbReference>
<reference evidence="5" key="3">
    <citation type="submission" date="2025-08" db="UniProtKB">
        <authorList>
            <consortium name="RefSeq"/>
        </authorList>
    </citation>
    <scope>IDENTIFICATION</scope>
    <source>
        <strain evidence="5">NI907</strain>
    </source>
</reference>
<dbReference type="PANTHER" id="PTHR37981">
    <property type="entry name" value="LIPASE 2"/>
    <property type="match status" value="1"/>
</dbReference>
<dbReference type="GO" id="GO:0016788">
    <property type="term" value="F:hydrolase activity, acting on ester bonds"/>
    <property type="evidence" value="ECO:0007669"/>
    <property type="project" value="InterPro"/>
</dbReference>
<dbReference type="Gene3D" id="3.40.50.1110">
    <property type="entry name" value="SGNH hydrolase"/>
    <property type="match status" value="2"/>
</dbReference>
<keyword evidence="1" id="KW-0732">Signal</keyword>
<dbReference type="KEGG" id="pgri:PgNI_09260"/>
<evidence type="ECO:0000313" key="4">
    <source>
        <dbReference type="Proteomes" id="UP000515153"/>
    </source>
</evidence>
<reference evidence="5" key="1">
    <citation type="journal article" date="2019" name="Mol. Biol. Evol.">
        <title>Blast fungal genomes show frequent chromosomal changes, gene gains and losses, and effector gene turnover.</title>
        <authorList>
            <person name="Gomez Luciano L.B."/>
            <person name="Jason Tsai I."/>
            <person name="Chuma I."/>
            <person name="Tosa Y."/>
            <person name="Chen Y.H."/>
            <person name="Li J.Y."/>
            <person name="Li M.Y."/>
            <person name="Jade Lu M.Y."/>
            <person name="Nakayashiki H."/>
            <person name="Li W.H."/>
        </authorList>
    </citation>
    <scope>NUCLEOTIDE SEQUENCE</scope>
    <source>
        <strain evidence="5">NI907</strain>
    </source>
</reference>
<feature type="domain" description="SGNH hydrolase-type esterase" evidence="3">
    <location>
        <begin position="503"/>
        <end position="687"/>
    </location>
</feature>
<dbReference type="Proteomes" id="UP000515153">
    <property type="component" value="Unplaced"/>
</dbReference>
<evidence type="ECO:0000256" key="1">
    <source>
        <dbReference type="ARBA" id="ARBA00022729"/>
    </source>
</evidence>
<name>A0A6P8ASA8_PYRGI</name>
<gene>
    <name evidence="5" type="ORF">PgNI_09260</name>
</gene>
<dbReference type="InterPro" id="IPR013517">
    <property type="entry name" value="FG-GAP"/>
</dbReference>
<dbReference type="InterPro" id="IPR036514">
    <property type="entry name" value="SGNH_hydro_sf"/>
</dbReference>
<reference evidence="5" key="2">
    <citation type="submission" date="2019-10" db="EMBL/GenBank/DDBJ databases">
        <authorList>
            <consortium name="NCBI Genome Project"/>
        </authorList>
    </citation>
    <scope>NUCLEOTIDE SEQUENCE</scope>
    <source>
        <strain evidence="5">NI907</strain>
    </source>
</reference>
<protein>
    <recommendedName>
        <fullName evidence="3">SGNH hydrolase-type esterase domain-containing protein</fullName>
    </recommendedName>
</protein>
<feature type="region of interest" description="Disordered" evidence="2">
    <location>
        <begin position="1330"/>
        <end position="1355"/>
    </location>
</feature>
<dbReference type="InterPro" id="IPR028994">
    <property type="entry name" value="Integrin_alpha_N"/>
</dbReference>
<evidence type="ECO:0000256" key="2">
    <source>
        <dbReference type="SAM" id="MobiDB-lite"/>
    </source>
</evidence>
<dbReference type="GO" id="GO:0006629">
    <property type="term" value="P:lipid metabolic process"/>
    <property type="evidence" value="ECO:0007669"/>
    <property type="project" value="TreeGrafter"/>
</dbReference>
<dbReference type="SUPFAM" id="SSF69318">
    <property type="entry name" value="Integrin alpha N-terminal domain"/>
    <property type="match status" value="2"/>
</dbReference>
<evidence type="ECO:0000259" key="3">
    <source>
        <dbReference type="Pfam" id="PF13472"/>
    </source>
</evidence>
<dbReference type="GeneID" id="41964155"/>
<dbReference type="CDD" id="cd01833">
    <property type="entry name" value="XynB_like"/>
    <property type="match status" value="1"/>
</dbReference>
<sequence>MQTTDKMGSWLRRVVVALALVPGLIAFPLGDSYTSMAINGLFARQSNDDFDPEDLSFITKMAAVGDSYSAGIGAGERLGDIRQAFIEGSDYSCSRYEHSYPQLIHTDGRLGNPSTRSFQFKSCSGAVVKDVVEKQIPSLDSLQQVILLSAGGNDAELTQILNHCVFQWASFTSAGAEFAKAAAETLQAPWLEKLYHWFDNAVTCEEQLDRSEAIINSDNFRASLDTVAQGLKTKLAPGGMVYWTGYAKFWGEALTSECDSVSWMAWAFHSLIISQPKAYLTSDRRRRMNVLVELMNSKLAAAVERAGSSFEFVDYDRYPGLVKGRFCEPGVNEASGSGINEERFGLMFYEMNSLDPLGNSPWKRSLDPLSEGTTESIMNALAELYSLTDDEAVLAGEQQMRLASAEETKINALADGLAIPKPLPDGYGRVFHPTMLLHQVIANLVIFHMSNWNSRNHNIEGLPEIVDVDMGTCPLETNRGVMRYRGTAPGKEVKPGTELRILCAGDSITVGFLSDQNGGDGNGYRLKLKQDLSRDEVVYAGTVSGGSMRDGYYAAWSGKTIQYIADHIGPSLEQRPNIILLHAGTNDMNPNSGISTEGNDPAGAADRLGKLIDQMFKACPDAVVIVAMIVNTCDENQSPRTKSYQSLIPGVVSLRRNAGKHVLAADFTSYPLSSLQDCIHPTNDGYHLFGDYWYDFITQIPKDWINDPVEPLTRGRNGGIDTNIPPPDWGVSPVKPGRSNDVRVAYEFASYADRSSCKITPRWYWTGGSIALGGVGHNGDWHYNKGWVEAGQVASGLKRDPKYVRLHDMNGDGKADYVWLEPDTGEITCWINNLPEPWAPAGNNGGVIGSGGVGPADSIYLADMNGDGLDDYLVVNPDNGAVRIWWNYGPDSNWVNGWKFVEGGEIATGVPHANWDTLRFPDINGDGRADYVYIGEHGALKHHMNTGTAGGQDPLFIAMGGIATGASEDISAIVFADMDGDGRDDYLIWDDDGGLTGYLNQQTNREGVPLYIAQGPPKTIADGIGQRPSSIRLSDLDGDGKDDYAYVDQDGAIWLWWNRGTADTSMTIDGLRFADIDGDGVDDYVWLDPVSGAPTVFINKGFNALDPLAWLWQPLNGGSPIASGAAPAAHVKFGDIDGDGKDDYVVLDSQTGALDLYLNKGEDRDFVNGWRWEPFGQIASGLGPGANVRIADIDGDGKDDYIFLHPNGGRTTIYRNVFDAKQPGAAHWRALPEADASGIGQRPKEIELVDVNGDGKADYVWTSALDGRVKVWFNDYPNQPTWLAQGEIAGGVGTSGANVRWADLQGTGRASYIAVDPNTGGLAAWLNGCDDMGPKRSRPTPGKSKPAPPKDSPCFSDETCQSYGCPGGGDARCTASG</sequence>
<dbReference type="RefSeq" id="XP_030977791.1">
    <property type="nucleotide sequence ID" value="XM_031129247.1"/>
</dbReference>
<evidence type="ECO:0000313" key="5">
    <source>
        <dbReference type="RefSeq" id="XP_030977791.1"/>
    </source>
</evidence>
<dbReference type="InterPro" id="IPR037460">
    <property type="entry name" value="SEST-like"/>
</dbReference>
<keyword evidence="4" id="KW-1185">Reference proteome</keyword>
<organism evidence="4 5">
    <name type="scientific">Pyricularia grisea</name>
    <name type="common">Crabgrass-specific blast fungus</name>
    <name type="synonym">Magnaporthe grisea</name>
    <dbReference type="NCBI Taxonomy" id="148305"/>
    <lineage>
        <taxon>Eukaryota</taxon>
        <taxon>Fungi</taxon>
        <taxon>Dikarya</taxon>
        <taxon>Ascomycota</taxon>
        <taxon>Pezizomycotina</taxon>
        <taxon>Sordariomycetes</taxon>
        <taxon>Sordariomycetidae</taxon>
        <taxon>Magnaporthales</taxon>
        <taxon>Pyriculariaceae</taxon>
        <taxon>Pyricularia</taxon>
    </lineage>
</organism>
<dbReference type="SUPFAM" id="SSF52266">
    <property type="entry name" value="SGNH hydrolase"/>
    <property type="match status" value="2"/>
</dbReference>
<proteinExistence type="predicted"/>
<accession>A0A6P8ASA8</accession>